<dbReference type="AlphaFoldDB" id="A0A6J4TPP7"/>
<organism evidence="1">
    <name type="scientific">uncultured Solirubrobacteraceae bacterium</name>
    <dbReference type="NCBI Taxonomy" id="1162706"/>
    <lineage>
        <taxon>Bacteria</taxon>
        <taxon>Bacillati</taxon>
        <taxon>Actinomycetota</taxon>
        <taxon>Thermoleophilia</taxon>
        <taxon>Solirubrobacterales</taxon>
        <taxon>Solirubrobacteraceae</taxon>
        <taxon>environmental samples</taxon>
    </lineage>
</organism>
<reference evidence="1" key="1">
    <citation type="submission" date="2020-02" db="EMBL/GenBank/DDBJ databases">
        <authorList>
            <person name="Meier V. D."/>
        </authorList>
    </citation>
    <scope>NUCLEOTIDE SEQUENCE</scope>
    <source>
        <strain evidence="1">AVDCRST_MAG13</strain>
    </source>
</reference>
<gene>
    <name evidence="1" type="ORF">AVDCRST_MAG13-3884</name>
</gene>
<evidence type="ECO:0008006" key="2">
    <source>
        <dbReference type="Google" id="ProtNLM"/>
    </source>
</evidence>
<accession>A0A6J4TPP7</accession>
<evidence type="ECO:0000313" key="1">
    <source>
        <dbReference type="EMBL" id="CAA9527680.1"/>
    </source>
</evidence>
<protein>
    <recommendedName>
        <fullName evidence="2">Mobile element protein</fullName>
    </recommendedName>
</protein>
<proteinExistence type="predicted"/>
<sequence>MSEAVWCERLPRNGGLRGGRVKKLRFTGGLEVSQIRRLRQLEDENHRLKRSVADLTRENTAPKGVLPGKG</sequence>
<dbReference type="EMBL" id="CADCVO010000597">
    <property type="protein sequence ID" value="CAA9527680.1"/>
    <property type="molecule type" value="Genomic_DNA"/>
</dbReference>
<name>A0A6J4TPP7_9ACTN</name>